<evidence type="ECO:0000256" key="9">
    <source>
        <dbReference type="ARBA" id="ARBA00022840"/>
    </source>
</evidence>
<keyword evidence="10" id="KW-0472">Membrane</keyword>
<dbReference type="SMART" id="SM00388">
    <property type="entry name" value="HisKA"/>
    <property type="match status" value="1"/>
</dbReference>
<dbReference type="EMBL" id="CP060394">
    <property type="protein sequence ID" value="QNI30742.1"/>
    <property type="molecule type" value="Genomic_DNA"/>
</dbReference>
<keyword evidence="5" id="KW-0597">Phosphoprotein</keyword>
<dbReference type="PROSITE" id="PS50109">
    <property type="entry name" value="HIS_KIN"/>
    <property type="match status" value="1"/>
</dbReference>
<dbReference type="SUPFAM" id="SSF158472">
    <property type="entry name" value="HAMP domain-like"/>
    <property type="match status" value="1"/>
</dbReference>
<dbReference type="KEGG" id="adin:H7849_16650"/>
<reference evidence="13 14" key="1">
    <citation type="submission" date="2020-08" db="EMBL/GenBank/DDBJ databases">
        <title>Edaphobacter telluris sp. nov. and Acidobacterium dinghuensis sp. nov., two acidobacteria isolated from forest soil.</title>
        <authorList>
            <person name="Fu J."/>
            <person name="Qiu L."/>
        </authorList>
    </citation>
    <scope>NUCLEOTIDE SEQUENCE [LARGE SCALE GENOMIC DNA]</scope>
    <source>
        <strain evidence="13">4Y35</strain>
    </source>
</reference>
<keyword evidence="14" id="KW-1185">Reference proteome</keyword>
<dbReference type="GO" id="GO:0000155">
    <property type="term" value="F:phosphorelay sensor kinase activity"/>
    <property type="evidence" value="ECO:0007669"/>
    <property type="project" value="InterPro"/>
</dbReference>
<keyword evidence="10" id="KW-0812">Transmembrane</keyword>
<evidence type="ECO:0000256" key="10">
    <source>
        <dbReference type="SAM" id="Phobius"/>
    </source>
</evidence>
<dbReference type="InterPro" id="IPR003661">
    <property type="entry name" value="HisK_dim/P_dom"/>
</dbReference>
<dbReference type="RefSeq" id="WP_186740816.1">
    <property type="nucleotide sequence ID" value="NZ_CP060394.1"/>
</dbReference>
<accession>A0A7G8BDX2</accession>
<evidence type="ECO:0000259" key="12">
    <source>
        <dbReference type="PROSITE" id="PS50885"/>
    </source>
</evidence>
<dbReference type="Proteomes" id="UP000515312">
    <property type="component" value="Chromosome"/>
</dbReference>
<dbReference type="SUPFAM" id="SSF47384">
    <property type="entry name" value="Homodimeric domain of signal transducing histidine kinase"/>
    <property type="match status" value="1"/>
</dbReference>
<dbReference type="PROSITE" id="PS50885">
    <property type="entry name" value="HAMP"/>
    <property type="match status" value="1"/>
</dbReference>
<keyword evidence="4" id="KW-1003">Cell membrane</keyword>
<dbReference type="SMART" id="SM00387">
    <property type="entry name" value="HATPase_c"/>
    <property type="match status" value="1"/>
</dbReference>
<keyword evidence="10" id="KW-1133">Transmembrane helix</keyword>
<sequence>MRTTLLLSLVSVSFGLAALSLLAVHTIIEKQIRNEISSDLEHSIVTFQNIQVQRRQMLSREAALLADLPVLKSLMTTEDGPTIRDGAKDFYRLSGGDFFALADANGGLVALFQQGVPWDGTKTVQGITEADFTSTESHYVLRDGKLYEVSAQPIYFGSALSGTRLGYVAVGYAVNNQVVREVSESAAAEVIFFADGEIVATTLAAKRQQASIDQKETLLNHPFNSADLWLDREHYIQASVKLSGAGDPLIQLVVLKSYDKASRYLTQLNHLLVALVAFVLLISGALAIYISRTITLPLETLVLGARALGAGNFDYPFQNKGAKEIQELSTAFDRMRTRLQKTQQELLASEQLATIGRMASSISHDLRHYLSAVYANAEFLGYDAASPAERAELLAEVRLGVEGMTELIDSLLLFSRTGQALQPTYESLPFLVERALQLVRAHPDAKDVTFAIDAMPQIEVWMDALKVERAIYNLLLNGSQAAKVNGHAASVHLSLWETEEWIRLYITDNGPGVPDSIRITLFQPFVSEGKQGGAGLGLTLASKIAQEHGGNVALEESQPGRTVFSLSLCKATLKNLAEIAQQHHEPIAMPH</sequence>
<organism evidence="13 14">
    <name type="scientific">Alloacidobacterium dinghuense</name>
    <dbReference type="NCBI Taxonomy" id="2763107"/>
    <lineage>
        <taxon>Bacteria</taxon>
        <taxon>Pseudomonadati</taxon>
        <taxon>Acidobacteriota</taxon>
        <taxon>Terriglobia</taxon>
        <taxon>Terriglobales</taxon>
        <taxon>Acidobacteriaceae</taxon>
        <taxon>Alloacidobacterium</taxon>
    </lineage>
</organism>
<keyword evidence="8" id="KW-0418">Kinase</keyword>
<evidence type="ECO:0000256" key="8">
    <source>
        <dbReference type="ARBA" id="ARBA00022777"/>
    </source>
</evidence>
<dbReference type="InterPro" id="IPR003660">
    <property type="entry name" value="HAMP_dom"/>
</dbReference>
<dbReference type="PANTHER" id="PTHR44936">
    <property type="entry name" value="SENSOR PROTEIN CREC"/>
    <property type="match status" value="1"/>
</dbReference>
<dbReference type="Pfam" id="PF00512">
    <property type="entry name" value="HisKA"/>
    <property type="match status" value="1"/>
</dbReference>
<dbReference type="CDD" id="cd00082">
    <property type="entry name" value="HisKA"/>
    <property type="match status" value="1"/>
</dbReference>
<dbReference type="PANTHER" id="PTHR44936:SF10">
    <property type="entry name" value="SENSOR PROTEIN RSTB"/>
    <property type="match status" value="1"/>
</dbReference>
<dbReference type="CDD" id="cd06225">
    <property type="entry name" value="HAMP"/>
    <property type="match status" value="1"/>
</dbReference>
<evidence type="ECO:0000313" key="14">
    <source>
        <dbReference type="Proteomes" id="UP000515312"/>
    </source>
</evidence>
<evidence type="ECO:0000259" key="11">
    <source>
        <dbReference type="PROSITE" id="PS50109"/>
    </source>
</evidence>
<keyword evidence="6" id="KW-0808">Transferase</keyword>
<dbReference type="Pfam" id="PF02518">
    <property type="entry name" value="HATPase_c"/>
    <property type="match status" value="1"/>
</dbReference>
<feature type="transmembrane region" description="Helical" evidence="10">
    <location>
        <begin position="271"/>
        <end position="290"/>
    </location>
</feature>
<dbReference type="InterPro" id="IPR005467">
    <property type="entry name" value="His_kinase_dom"/>
</dbReference>
<comment type="subcellular location">
    <subcellularLocation>
        <location evidence="2">Cell membrane</location>
        <topology evidence="2">Multi-pass membrane protein</topology>
    </subcellularLocation>
</comment>
<dbReference type="Gene3D" id="3.30.565.10">
    <property type="entry name" value="Histidine kinase-like ATPase, C-terminal domain"/>
    <property type="match status" value="1"/>
</dbReference>
<dbReference type="GO" id="GO:0005524">
    <property type="term" value="F:ATP binding"/>
    <property type="evidence" value="ECO:0007669"/>
    <property type="project" value="UniProtKB-KW"/>
</dbReference>
<dbReference type="InterPro" id="IPR029150">
    <property type="entry name" value="dCache_3"/>
</dbReference>
<dbReference type="Gene3D" id="6.10.340.10">
    <property type="match status" value="1"/>
</dbReference>
<dbReference type="EC" id="2.7.13.3" evidence="3"/>
<evidence type="ECO:0000256" key="5">
    <source>
        <dbReference type="ARBA" id="ARBA00022553"/>
    </source>
</evidence>
<dbReference type="SUPFAM" id="SSF55874">
    <property type="entry name" value="ATPase domain of HSP90 chaperone/DNA topoisomerase II/histidine kinase"/>
    <property type="match status" value="1"/>
</dbReference>
<keyword evidence="9" id="KW-0067">ATP-binding</keyword>
<name>A0A7G8BDX2_9BACT</name>
<dbReference type="Gene3D" id="1.10.287.130">
    <property type="match status" value="1"/>
</dbReference>
<dbReference type="InterPro" id="IPR004358">
    <property type="entry name" value="Sig_transdc_His_kin-like_C"/>
</dbReference>
<feature type="domain" description="HAMP" evidence="12">
    <location>
        <begin position="292"/>
        <end position="344"/>
    </location>
</feature>
<dbReference type="GO" id="GO:0005886">
    <property type="term" value="C:plasma membrane"/>
    <property type="evidence" value="ECO:0007669"/>
    <property type="project" value="UniProtKB-SubCell"/>
</dbReference>
<proteinExistence type="predicted"/>
<dbReference type="Pfam" id="PF14827">
    <property type="entry name" value="dCache_3"/>
    <property type="match status" value="1"/>
</dbReference>
<gene>
    <name evidence="13" type="ORF">H7849_16650</name>
</gene>
<evidence type="ECO:0000256" key="4">
    <source>
        <dbReference type="ARBA" id="ARBA00022475"/>
    </source>
</evidence>
<evidence type="ECO:0000256" key="3">
    <source>
        <dbReference type="ARBA" id="ARBA00012438"/>
    </source>
</evidence>
<dbReference type="InterPro" id="IPR050980">
    <property type="entry name" value="2C_sensor_his_kinase"/>
</dbReference>
<dbReference type="InterPro" id="IPR036097">
    <property type="entry name" value="HisK_dim/P_sf"/>
</dbReference>
<protein>
    <recommendedName>
        <fullName evidence="3">histidine kinase</fullName>
        <ecNumber evidence="3">2.7.13.3</ecNumber>
    </recommendedName>
</protein>
<dbReference type="AlphaFoldDB" id="A0A7G8BDX2"/>
<dbReference type="SMART" id="SM00304">
    <property type="entry name" value="HAMP"/>
    <property type="match status" value="1"/>
</dbReference>
<dbReference type="PRINTS" id="PR00344">
    <property type="entry name" value="BCTRLSENSOR"/>
</dbReference>
<comment type="catalytic activity">
    <reaction evidence="1">
        <text>ATP + protein L-histidine = ADP + protein N-phospho-L-histidine.</text>
        <dbReference type="EC" id="2.7.13.3"/>
    </reaction>
</comment>
<evidence type="ECO:0000256" key="6">
    <source>
        <dbReference type="ARBA" id="ARBA00022679"/>
    </source>
</evidence>
<dbReference type="InterPro" id="IPR003594">
    <property type="entry name" value="HATPase_dom"/>
</dbReference>
<evidence type="ECO:0000256" key="7">
    <source>
        <dbReference type="ARBA" id="ARBA00022741"/>
    </source>
</evidence>
<dbReference type="Pfam" id="PF00672">
    <property type="entry name" value="HAMP"/>
    <property type="match status" value="1"/>
</dbReference>
<dbReference type="InterPro" id="IPR036890">
    <property type="entry name" value="HATPase_C_sf"/>
</dbReference>
<evidence type="ECO:0000256" key="2">
    <source>
        <dbReference type="ARBA" id="ARBA00004651"/>
    </source>
</evidence>
<evidence type="ECO:0000313" key="13">
    <source>
        <dbReference type="EMBL" id="QNI30742.1"/>
    </source>
</evidence>
<feature type="domain" description="Histidine kinase" evidence="11">
    <location>
        <begin position="361"/>
        <end position="572"/>
    </location>
</feature>
<evidence type="ECO:0000256" key="1">
    <source>
        <dbReference type="ARBA" id="ARBA00000085"/>
    </source>
</evidence>
<keyword evidence="7" id="KW-0547">Nucleotide-binding</keyword>